<protein>
    <submittedName>
        <fullName evidence="2">N-terminal half of MaoC dehydratase</fullName>
    </submittedName>
</protein>
<dbReference type="AlphaFoldDB" id="A0A0S4QHA9"/>
<dbReference type="Gene3D" id="3.10.129.10">
    <property type="entry name" value="Hotdog Thioesterase"/>
    <property type="match status" value="2"/>
</dbReference>
<name>A0A0S4QHA9_9ACTN</name>
<organism evidence="2 3">
    <name type="scientific">Parafrankia irregularis</name>
    <dbReference type="NCBI Taxonomy" id="795642"/>
    <lineage>
        <taxon>Bacteria</taxon>
        <taxon>Bacillati</taxon>
        <taxon>Actinomycetota</taxon>
        <taxon>Actinomycetes</taxon>
        <taxon>Frankiales</taxon>
        <taxon>Frankiaceae</taxon>
        <taxon>Parafrankia</taxon>
    </lineage>
</organism>
<dbReference type="RefSeq" id="WP_207550263.1">
    <property type="nucleotide sequence ID" value="NZ_FAOZ01000003.1"/>
</dbReference>
<dbReference type="InterPro" id="IPR029069">
    <property type="entry name" value="HotDog_dom_sf"/>
</dbReference>
<proteinExistence type="predicted"/>
<dbReference type="EMBL" id="FAOZ01000003">
    <property type="protein sequence ID" value="CUU54803.1"/>
    <property type="molecule type" value="Genomic_DNA"/>
</dbReference>
<dbReference type="SUPFAM" id="SSF54637">
    <property type="entry name" value="Thioesterase/thiol ester dehydrase-isomerase"/>
    <property type="match status" value="2"/>
</dbReference>
<reference evidence="3" key="1">
    <citation type="submission" date="2015-11" db="EMBL/GenBank/DDBJ databases">
        <authorList>
            <person name="Varghese N."/>
        </authorList>
    </citation>
    <scope>NUCLEOTIDE SEQUENCE [LARGE SCALE GENOMIC DNA]</scope>
    <source>
        <strain evidence="3">DSM 45899</strain>
    </source>
</reference>
<evidence type="ECO:0000313" key="3">
    <source>
        <dbReference type="Proteomes" id="UP000198802"/>
    </source>
</evidence>
<accession>A0A0S4QHA9</accession>
<evidence type="ECO:0000256" key="1">
    <source>
        <dbReference type="SAM" id="MobiDB-lite"/>
    </source>
</evidence>
<evidence type="ECO:0000313" key="2">
    <source>
        <dbReference type="EMBL" id="CUU54803.1"/>
    </source>
</evidence>
<sequence length="453" mass="50040">MATSTSSESEPQADPQAEPRADAEAAAATGAAPPEPAPRRPRGVITDEGVARLRARIGVPEPNPRPPHYRLPGADAFRHVATAYGDDNPLYAEEDYAAGTRWQGLIAPPPLVGGDTLIGEDEVAEVPADRRDLMKGDPLRGVHAFYSASVREWWAPLRPGTRVRRRNALVGVHDKVSEFAGRAIHEWTGQVFADAAGGPLSGQYKMMIRTERSKARARGKYTAIEPAPYTDEQIAEIEQAAAAETRRGALPRYWEDVAVGDELGPMVKGPLTVTDIVCWHVGMGMGLYGVVPLRLAVENRRRIPGFYHRDELNIPDVLQRVHWDPEYARRSGNPTTFDYGRMRETWLIHLCTDWMGDDAWLWKLRCEFRAFNYVGDTQWLRGTVTRRYLAEGDRPAVDVELTATNQRGAVTTPGSATILLPSRERGPVVLPDPPGGATTLTETLDAIIDRFAE</sequence>
<keyword evidence="3" id="KW-1185">Reference proteome</keyword>
<dbReference type="Proteomes" id="UP000198802">
    <property type="component" value="Unassembled WGS sequence"/>
</dbReference>
<feature type="region of interest" description="Disordered" evidence="1">
    <location>
        <begin position="1"/>
        <end position="45"/>
    </location>
</feature>
<gene>
    <name evidence="2" type="ORF">Ga0074812_103293</name>
</gene>